<evidence type="ECO:0000313" key="2">
    <source>
        <dbReference type="EMBL" id="NHN57170.1"/>
    </source>
</evidence>
<sequence>MASGRGTLVASPTSVASPTLVAPPTGGASATTSPRGGSTATPGPPYVRNAVWHKGTRGRSLHVTPTESGRVAVADGAEAAAWQEVLRLAPDADTPGMWAQFDCHWRFARLAEPAKPTWNLEPWRPVVEESAMQSAGCNPGGPEDDATSPLGR</sequence>
<evidence type="ECO:0000313" key="3">
    <source>
        <dbReference type="Proteomes" id="UP000744769"/>
    </source>
</evidence>
<protein>
    <submittedName>
        <fullName evidence="2">DUF2599 domain-containing protein</fullName>
    </submittedName>
</protein>
<keyword evidence="3" id="KW-1185">Reference proteome</keyword>
<feature type="region of interest" description="Disordered" evidence="1">
    <location>
        <begin position="1"/>
        <end position="45"/>
    </location>
</feature>
<feature type="region of interest" description="Disordered" evidence="1">
    <location>
        <begin position="129"/>
        <end position="152"/>
    </location>
</feature>
<proteinExistence type="predicted"/>
<feature type="compositionally biased region" description="Polar residues" evidence="1">
    <location>
        <begin position="28"/>
        <end position="41"/>
    </location>
</feature>
<organism evidence="2 3">
    <name type="scientific">Metallococcus carri</name>
    <dbReference type="NCBI Taxonomy" id="1656884"/>
    <lineage>
        <taxon>Bacteria</taxon>
        <taxon>Bacillati</taxon>
        <taxon>Actinomycetota</taxon>
        <taxon>Actinomycetes</taxon>
        <taxon>Micrococcales</taxon>
        <taxon>Dermacoccaceae</taxon>
        <taxon>Metallococcus</taxon>
    </lineage>
</organism>
<dbReference type="AlphaFoldDB" id="A0A967B4F3"/>
<gene>
    <name evidence="2" type="ORF">G9U51_15470</name>
</gene>
<dbReference type="EMBL" id="JAAOIV010000013">
    <property type="protein sequence ID" value="NHN57170.1"/>
    <property type="molecule type" value="Genomic_DNA"/>
</dbReference>
<name>A0A967B4F3_9MICO</name>
<dbReference type="Pfam" id="PF10783">
    <property type="entry name" value="DUF2599"/>
    <property type="match status" value="1"/>
</dbReference>
<reference evidence="2" key="1">
    <citation type="submission" date="2020-03" db="EMBL/GenBank/DDBJ databases">
        <title>Draft sequencing of Calidifontibacter sp. DB0510.</title>
        <authorList>
            <person name="Kim D.-U."/>
        </authorList>
    </citation>
    <scope>NUCLEOTIDE SEQUENCE</scope>
    <source>
        <strain evidence="2">DB0510</strain>
    </source>
</reference>
<dbReference type="RefSeq" id="WP_166198380.1">
    <property type="nucleotide sequence ID" value="NZ_JAAOIV010000013.1"/>
</dbReference>
<dbReference type="Proteomes" id="UP000744769">
    <property type="component" value="Unassembled WGS sequence"/>
</dbReference>
<evidence type="ECO:0000256" key="1">
    <source>
        <dbReference type="SAM" id="MobiDB-lite"/>
    </source>
</evidence>
<comment type="caution">
    <text evidence="2">The sequence shown here is derived from an EMBL/GenBank/DDBJ whole genome shotgun (WGS) entry which is preliminary data.</text>
</comment>
<accession>A0A967B4F3</accession>
<dbReference type="InterPro" id="IPR019719">
    <property type="entry name" value="DUF2599"/>
</dbReference>